<dbReference type="CDD" id="cd06974">
    <property type="entry name" value="TerD_like"/>
    <property type="match status" value="1"/>
</dbReference>
<dbReference type="Proteomes" id="UP001081071">
    <property type="component" value="Unassembled WGS sequence"/>
</dbReference>
<protein>
    <submittedName>
        <fullName evidence="3">TerD family protein</fullName>
    </submittedName>
</protein>
<dbReference type="InterPro" id="IPR051324">
    <property type="entry name" value="Stress/Tellurium_Resist"/>
</dbReference>
<dbReference type="EMBL" id="JAPWIJ010000007">
    <property type="protein sequence ID" value="MCZ4520456.1"/>
    <property type="molecule type" value="Genomic_DNA"/>
</dbReference>
<evidence type="ECO:0000313" key="4">
    <source>
        <dbReference type="Proteomes" id="UP001081071"/>
    </source>
</evidence>
<comment type="caution">
    <text evidence="3">The sequence shown here is derived from an EMBL/GenBank/DDBJ whole genome shotgun (WGS) entry which is preliminary data.</text>
</comment>
<evidence type="ECO:0000313" key="3">
    <source>
        <dbReference type="EMBL" id="MCZ4520456.1"/>
    </source>
</evidence>
<feature type="domain" description="TerD" evidence="2">
    <location>
        <begin position="6"/>
        <end position="171"/>
    </location>
</feature>
<dbReference type="Pfam" id="PF02342">
    <property type="entry name" value="TerD"/>
    <property type="match status" value="1"/>
</dbReference>
<organism evidence="3 4">
    <name type="scientific">Rhodococcus ruber</name>
    <dbReference type="NCBI Taxonomy" id="1830"/>
    <lineage>
        <taxon>Bacteria</taxon>
        <taxon>Bacillati</taxon>
        <taxon>Actinomycetota</taxon>
        <taxon>Actinomycetes</taxon>
        <taxon>Mycobacteriales</taxon>
        <taxon>Nocardiaceae</taxon>
        <taxon>Rhodococcus</taxon>
    </lineage>
</organism>
<dbReference type="InterPro" id="IPR003325">
    <property type="entry name" value="TerD"/>
</dbReference>
<accession>A0ABT4ML27</accession>
<dbReference type="RefSeq" id="WP_269606769.1">
    <property type="nucleotide sequence ID" value="NZ_JAPWIJ010000007.1"/>
</dbReference>
<keyword evidence="4" id="KW-1185">Reference proteome</keyword>
<sequence length="663" mass="71516">MSSPILAKGQNISLPDDVTELDVIVSWVDPERDLDASALLVTSSGHVRSDADFVFYNQRESADATVRYRGSSSTDEGKQERVSIHLDSLAAEVDKVVIAGSSDDVPLGHFGKLSMQVRDQTGSVLGEFLTADASSERALVFGEVYRRNGAWKLRAIGQGWESGLGGLALDFGVEVDDSEPEASVNDVVVVEVADSHVQAVDKTGEIVDVSVVDVEPPKRGVRTKKPIAKKVTPPQFTLAGGEGWQTARLFSVSGVGSGEEQEKRATSALIATMQAVRPFARAICAHAGAPSGPFEGYLEVQFAKGEGKVVPDGVFRVSRAGQVWTALLEVKTGTGKLQKEQLENYLDVAKRHRYETVLSLSNDIPASAGELPVQVNKTKMNKVSLRHISWSEVIHEARMLLSHGDLGDSLQVWILSEFVRYLTHPKSGATEFVDMGRHWVAVRDSVTAGTLRSSDVKALSVANTWASLSRHLALRMTADLGVPVKHHLPRKFSADPQARNEYIVEQLVASGCLSATLRIPDAAGDVTVQADMRTNKIQCSTAIDAPREGTALRRASWLLKQLKNAPADILVEAVFEDPGEVSCENLATVRADTKSLTAGRTSELQYFTLTSPTKMGSKRSGSAASFIGSVTDGLDAFYRDVVQPLKPWVPSAPGVSSVETMDD</sequence>
<dbReference type="PANTHER" id="PTHR32097">
    <property type="entry name" value="CAMP-BINDING PROTEIN 1-RELATED"/>
    <property type="match status" value="1"/>
</dbReference>
<evidence type="ECO:0000259" key="2">
    <source>
        <dbReference type="Pfam" id="PF02342"/>
    </source>
</evidence>
<gene>
    <name evidence="3" type="ORF">O4220_18240</name>
</gene>
<dbReference type="PANTHER" id="PTHR32097:SF4">
    <property type="entry name" value="GENERAL STRESS PROTEIN 16U"/>
    <property type="match status" value="1"/>
</dbReference>
<dbReference type="Gene3D" id="2.60.60.30">
    <property type="entry name" value="sav2460 like domains"/>
    <property type="match status" value="1"/>
</dbReference>
<evidence type="ECO:0000256" key="1">
    <source>
        <dbReference type="ARBA" id="ARBA00008775"/>
    </source>
</evidence>
<proteinExistence type="inferred from homology"/>
<comment type="similarity">
    <text evidence="1">Belongs to the CAPAB/TerDEXZ family.</text>
</comment>
<name>A0ABT4ML27_9NOCA</name>
<reference evidence="3" key="1">
    <citation type="submission" date="2022-12" db="EMBL/GenBank/DDBJ databases">
        <authorList>
            <person name="Krivoruchko A.V."/>
            <person name="Elkin A."/>
        </authorList>
    </citation>
    <scope>NUCLEOTIDE SEQUENCE</scope>
    <source>
        <strain evidence="3">IEGM 1391</strain>
    </source>
</reference>